<feature type="compositionally biased region" description="Low complexity" evidence="1">
    <location>
        <begin position="196"/>
        <end position="214"/>
    </location>
</feature>
<dbReference type="Pfam" id="PF02171">
    <property type="entry name" value="Piwi"/>
    <property type="match status" value="2"/>
</dbReference>
<protein>
    <recommendedName>
        <fullName evidence="2">Piwi domain-containing protein</fullName>
    </recommendedName>
</protein>
<sequence>MGPKKKQKANCLRCPFEDNFINNHGIDLPGLHRCQHEVTVDRVGSLDNLRPGFKKGDGTHNFSADDKEAAVTYLTGIKDAVAGGTGKDKVATTKADLEAAAKVAFPVNTPAELAQEAKREAALKAAVQKADESKLIEMGARMLLSPTAREFTSPTPDVSQPVVTAADNNAIPDANTSEFRADMAAGELVSTPPVTSAQPQDDTPAPAPAPSTTAILPDQPLTTDASAPPKVLAPLRDLKWPDHTSSTSQSSSWATVDSFIKMFSQDLAQIENNKEQASRGVPSDRCRQLTGSELEEAGQKMIGKYGLRTSFVKSTGKVEANFLSMKSPKRIYVYDVTMYRPGLHQGQRSVVKKQWDMIQIFNERLRQTNPDSQALRANVAYWVTDGSMIWSTRPIFNESETEPFAYQHGPLPSPQLTYRNECGRALTIETVNFKYRQAIDLSKPMHEIFFDHTSIRFRDSEPNILVKGLNAFFSRNVRHQLRHPSMPQANDFICVGANESYPGGTGPKASQPLDNRQMICAKHGFSLSIRPGVQSMYVNLSNATTPFFEEAITVQAFYDAGVRAGSTAGELRNCLKGLKVKITHTVNQAQVFPANRPELMIRFIKEVSVPVHQEKRISPTWHPVTNVGAWYDRNSVHRQHAEFPNPHLVLTKDDYAVNVGKDARDHPAETEWYPAKGLEIVAWQPFRGRISPRQTEQMIKVAQVLPDAHKKKLIGNFPDDPASALAHFAFNSHTAPAQAGLQDADMSAGQQFIDMPARWIERIWLSYNQFKFLPPQQQTQQGPQRGPPRPRQPPRPGELKHLYIINVGRFPANAPPRLLFEQLHGHGLMGQPSNNPADDFTYRHCRNNDFMWDDSNGWELQFAEDLHNFVGNKKEATKKDPIVVVILDRKDQDVYAHVKRVADLELGIPTTCVVNQTWNRGGAQLWSNIAMKINLRLKGVNHAPAGDALDDLKNPAKQANTIVLGADVTHPGNGSTAGTPSIAAVVGSVDDRFCVYPGSVRLQRSKKEDIVDLVVMVKERLRAQASKHGNQLPRNVLFYRDGVSESQYDILRRREMPQVQLAMNTAQRELNGLGPDPKQPGLASPSADNGPAPKTLSEAERDTKARKQKRAEEDAAALVENYVNNVPFKMTFVVVGKRHNTRFYPVQNGMTGKGGNVPTGLVVDQVITHPFHMDFYLQSHEPIIGTGRSAHYFPLRNDMGLSAEKLQNITNTFCYVYAKATRGVSYCAPAYYADRLCDRARAYLRHKLLGRPEWPYPSRTYLDRANETWTNFLDRIKTYTDTDTMHWNMHHLTRPNPWHANFDDTMFYL</sequence>
<dbReference type="SUPFAM" id="SSF53098">
    <property type="entry name" value="Ribonuclease H-like"/>
    <property type="match status" value="2"/>
</dbReference>
<proteinExistence type="predicted"/>
<gene>
    <name evidence="3" type="ORF">LTR77_004781</name>
</gene>
<organism evidence="3 4">
    <name type="scientific">Saxophila tyrrhenica</name>
    <dbReference type="NCBI Taxonomy" id="1690608"/>
    <lineage>
        <taxon>Eukaryota</taxon>
        <taxon>Fungi</taxon>
        <taxon>Dikarya</taxon>
        <taxon>Ascomycota</taxon>
        <taxon>Pezizomycotina</taxon>
        <taxon>Dothideomycetes</taxon>
        <taxon>Dothideomycetidae</taxon>
        <taxon>Mycosphaerellales</taxon>
        <taxon>Extremaceae</taxon>
        <taxon>Saxophila</taxon>
    </lineage>
</organism>
<dbReference type="GO" id="GO:0003676">
    <property type="term" value="F:nucleic acid binding"/>
    <property type="evidence" value="ECO:0007669"/>
    <property type="project" value="InterPro"/>
</dbReference>
<feature type="region of interest" description="Disordered" evidence="1">
    <location>
        <begin position="191"/>
        <end position="228"/>
    </location>
</feature>
<dbReference type="Gene3D" id="3.40.50.2300">
    <property type="match status" value="1"/>
</dbReference>
<dbReference type="SMART" id="SM00950">
    <property type="entry name" value="Piwi"/>
    <property type="match status" value="1"/>
</dbReference>
<comment type="caution">
    <text evidence="3">The sequence shown here is derived from an EMBL/GenBank/DDBJ whole genome shotgun (WGS) entry which is preliminary data.</text>
</comment>
<evidence type="ECO:0000313" key="4">
    <source>
        <dbReference type="Proteomes" id="UP001337655"/>
    </source>
</evidence>
<dbReference type="PROSITE" id="PS50822">
    <property type="entry name" value="PIWI"/>
    <property type="match status" value="1"/>
</dbReference>
<feature type="region of interest" description="Disordered" evidence="1">
    <location>
        <begin position="1069"/>
        <end position="1112"/>
    </location>
</feature>
<dbReference type="RefSeq" id="XP_064659393.1">
    <property type="nucleotide sequence ID" value="XM_064802032.1"/>
</dbReference>
<dbReference type="GeneID" id="89926125"/>
<dbReference type="EMBL" id="JAVRRT010000007">
    <property type="protein sequence ID" value="KAK5170195.1"/>
    <property type="molecule type" value="Genomic_DNA"/>
</dbReference>
<keyword evidence="4" id="KW-1185">Reference proteome</keyword>
<feature type="domain" description="Piwi" evidence="2">
    <location>
        <begin position="882"/>
        <end position="1245"/>
    </location>
</feature>
<dbReference type="Gene3D" id="3.30.420.10">
    <property type="entry name" value="Ribonuclease H-like superfamily/Ribonuclease H"/>
    <property type="match status" value="1"/>
</dbReference>
<evidence type="ECO:0000256" key="1">
    <source>
        <dbReference type="SAM" id="MobiDB-lite"/>
    </source>
</evidence>
<dbReference type="InterPro" id="IPR012337">
    <property type="entry name" value="RNaseH-like_sf"/>
</dbReference>
<accession>A0AAV9PD86</accession>
<feature type="compositionally biased region" description="Pro residues" evidence="1">
    <location>
        <begin position="785"/>
        <end position="796"/>
    </location>
</feature>
<dbReference type="InterPro" id="IPR003165">
    <property type="entry name" value="Piwi"/>
</dbReference>
<dbReference type="Proteomes" id="UP001337655">
    <property type="component" value="Unassembled WGS sequence"/>
</dbReference>
<feature type="compositionally biased region" description="Low complexity" evidence="1">
    <location>
        <begin position="775"/>
        <end position="784"/>
    </location>
</feature>
<name>A0AAV9PD86_9PEZI</name>
<evidence type="ECO:0000259" key="2">
    <source>
        <dbReference type="PROSITE" id="PS50822"/>
    </source>
</evidence>
<evidence type="ECO:0000313" key="3">
    <source>
        <dbReference type="EMBL" id="KAK5170195.1"/>
    </source>
</evidence>
<dbReference type="InterPro" id="IPR036085">
    <property type="entry name" value="PAZ_dom_sf"/>
</dbReference>
<dbReference type="PANTHER" id="PTHR22891">
    <property type="entry name" value="EUKARYOTIC TRANSLATION INITIATION FACTOR 2C"/>
    <property type="match status" value="1"/>
</dbReference>
<reference evidence="3 4" key="1">
    <citation type="submission" date="2023-08" db="EMBL/GenBank/DDBJ databases">
        <title>Black Yeasts Isolated from many extreme environments.</title>
        <authorList>
            <person name="Coleine C."/>
            <person name="Stajich J.E."/>
            <person name="Selbmann L."/>
        </authorList>
    </citation>
    <scope>NUCLEOTIDE SEQUENCE [LARGE SCALE GENOMIC DNA]</scope>
    <source>
        <strain evidence="3 4">CCFEE 5935</strain>
    </source>
</reference>
<feature type="compositionally biased region" description="Basic and acidic residues" evidence="1">
    <location>
        <begin position="1097"/>
        <end position="1112"/>
    </location>
</feature>
<dbReference type="InterPro" id="IPR036397">
    <property type="entry name" value="RNaseH_sf"/>
</dbReference>
<dbReference type="SUPFAM" id="SSF101690">
    <property type="entry name" value="PAZ domain"/>
    <property type="match status" value="1"/>
</dbReference>
<feature type="region of interest" description="Disordered" evidence="1">
    <location>
        <begin position="775"/>
        <end position="797"/>
    </location>
</feature>